<dbReference type="EMBL" id="CP003338">
    <property type="protein sequence ID" value="AFC70944.1"/>
    <property type="molecule type" value="Genomic_DNA"/>
</dbReference>
<organism evidence="1 2">
    <name type="scientific">Rickettsia australis (strain Cutlack)</name>
    <dbReference type="NCBI Taxonomy" id="1105110"/>
    <lineage>
        <taxon>Bacteria</taxon>
        <taxon>Pseudomonadati</taxon>
        <taxon>Pseudomonadota</taxon>
        <taxon>Alphaproteobacteria</taxon>
        <taxon>Rickettsiales</taxon>
        <taxon>Rickettsiaceae</taxon>
        <taxon>Rickettsieae</taxon>
        <taxon>Rickettsia</taxon>
        <taxon>spotted fever group</taxon>
    </lineage>
</organism>
<accession>H8K6Q1</accession>
<dbReference type="AlphaFoldDB" id="H8K6Q1"/>
<dbReference type="HOGENOM" id="CLU_3424911_0_0_5"/>
<name>H8K6Q1_RICAC</name>
<evidence type="ECO:0000313" key="2">
    <source>
        <dbReference type="Proteomes" id="UP000007589"/>
    </source>
</evidence>
<sequence length="22" mass="2381">MINGIFGAEVAKHVEGLTRIKP</sequence>
<evidence type="ECO:0000313" key="1">
    <source>
        <dbReference type="EMBL" id="AFC70944.1"/>
    </source>
</evidence>
<reference evidence="2" key="1">
    <citation type="submission" date="2012-02" db="EMBL/GenBank/DDBJ databases">
        <title>Complete genome sequence of Rickettsia australis strain Cutlack.</title>
        <authorList>
            <person name="Johnson S.L."/>
            <person name="Munk A.C."/>
            <person name="Han S."/>
            <person name="Bruce D.C."/>
            <person name="Dasch G.A."/>
        </authorList>
    </citation>
    <scope>NUCLEOTIDE SEQUENCE [LARGE SCALE GENOMIC DNA]</scope>
    <source>
        <strain evidence="2">Cutlack</strain>
    </source>
</reference>
<dbReference type="KEGG" id="rau:MC5_02930"/>
<proteinExistence type="predicted"/>
<dbReference type="Proteomes" id="UP000007589">
    <property type="component" value="Chromosome"/>
</dbReference>
<keyword evidence="2" id="KW-1185">Reference proteome</keyword>
<gene>
    <name evidence="1" type="ordered locus">MC5_02930</name>
</gene>
<protein>
    <submittedName>
        <fullName evidence="1">Uncharacterized protein</fullName>
    </submittedName>
</protein>